<organism evidence="1">
    <name type="scientific">Angiostrongylus cantonensis</name>
    <name type="common">Rat lungworm</name>
    <dbReference type="NCBI Taxonomy" id="6313"/>
    <lineage>
        <taxon>Eukaryota</taxon>
        <taxon>Metazoa</taxon>
        <taxon>Ecdysozoa</taxon>
        <taxon>Nematoda</taxon>
        <taxon>Chromadorea</taxon>
        <taxon>Rhabditida</taxon>
        <taxon>Rhabditina</taxon>
        <taxon>Rhabditomorpha</taxon>
        <taxon>Strongyloidea</taxon>
        <taxon>Metastrongylidae</taxon>
        <taxon>Angiostrongylus</taxon>
    </lineage>
</organism>
<protein>
    <submittedName>
        <fullName evidence="1">Uncharacterized protein</fullName>
    </submittedName>
</protein>
<proteinExistence type="evidence at transcript level"/>
<name>F5GTJ5_ANGCA</name>
<accession>F5GTJ5</accession>
<feature type="non-terminal residue" evidence="1">
    <location>
        <position position="1"/>
    </location>
</feature>
<dbReference type="AlphaFoldDB" id="F5GTJ5"/>
<feature type="non-terminal residue" evidence="1">
    <location>
        <position position="160"/>
    </location>
</feature>
<dbReference type="EMBL" id="JI625631">
    <property type="protein sequence ID" value="AEB96393.1"/>
    <property type="molecule type" value="mRNA"/>
</dbReference>
<evidence type="ECO:0000313" key="1">
    <source>
        <dbReference type="EMBL" id="AEB96393.1"/>
    </source>
</evidence>
<reference evidence="1" key="1">
    <citation type="journal article" date="2011" name="Mol. Biochem. Parasitol.">
        <title>A transcriptomic study on the pepsin-activated infective larvae of Angiostrongylus cantonensis.</title>
        <authorList>
            <person name="Chang S.H."/>
            <person name="Tang P."/>
            <person name="Wang L.C."/>
        </authorList>
    </citation>
    <scope>NUCLEOTIDE SEQUENCE</scope>
    <source>
        <strain evidence="1">Taiwan</strain>
    </source>
</reference>
<sequence length="160" mass="17783">IRQDHLRLAPRWLHVPHALRVVDVVLGLPVHKRGARHLRGERGTRVVPPLVVLLVVLVVLVRDELRECAVGERQLFFEPARQLARSGRQRLGAHIAGHLPAALRPFELQPPQRVVGGQAVEEGADETHGRKVARAIITLVLALPKPTENRRTGSYSIIPC</sequence>